<organism evidence="1 2">
    <name type="scientific">Clostridium estertheticum subsp. estertheticum</name>
    <dbReference type="NCBI Taxonomy" id="1552"/>
    <lineage>
        <taxon>Bacteria</taxon>
        <taxon>Bacillati</taxon>
        <taxon>Bacillota</taxon>
        <taxon>Clostridia</taxon>
        <taxon>Eubacteriales</taxon>
        <taxon>Clostridiaceae</taxon>
        <taxon>Clostridium</taxon>
    </lineage>
</organism>
<dbReference type="Proteomes" id="UP000182569">
    <property type="component" value="Chromosome"/>
</dbReference>
<dbReference type="EMBL" id="CP015756">
    <property type="protein sequence ID" value="APC41685.1"/>
    <property type="molecule type" value="Genomic_DNA"/>
</dbReference>
<dbReference type="GeneID" id="83594181"/>
<name>A0A1J0GK03_9CLOT</name>
<gene>
    <name evidence="1" type="ORF">A7L45_17220</name>
</gene>
<accession>A0A1J0GK03</accession>
<sequence>MSVNDKTYEIIITQEGLDTYRGSNISASTMGEYLGINSVMTDFEWDEDINKGVILYAKVVDDIATQDALAELEGVEFIEKVEESEF</sequence>
<reference evidence="2" key="1">
    <citation type="journal article" date="2016" name="Front. Microbiol.">
        <title>Complete Genome Sequence of Clostridium estertheticum DSM 8809, a Microbe Identified in Spoiled Vacuum Packed Beef.</title>
        <authorList>
            <person name="Yu Z."/>
            <person name="Gunn L."/>
            <person name="Brennan E."/>
            <person name="Reid R."/>
            <person name="Wall P.G."/>
            <person name="Gaora O.P."/>
            <person name="Hurley D."/>
            <person name="Bolton D."/>
            <person name="Fanning S."/>
        </authorList>
    </citation>
    <scope>NUCLEOTIDE SEQUENCE [LARGE SCALE GENOMIC DNA]</scope>
    <source>
        <strain evidence="2">DSM 8809</strain>
    </source>
</reference>
<evidence type="ECO:0000313" key="2">
    <source>
        <dbReference type="Proteomes" id="UP000182569"/>
    </source>
</evidence>
<evidence type="ECO:0000313" key="1">
    <source>
        <dbReference type="EMBL" id="APC41685.1"/>
    </source>
</evidence>
<keyword evidence="2" id="KW-1185">Reference proteome</keyword>
<dbReference type="KEGG" id="ceu:A7L45_17220"/>
<dbReference type="AlphaFoldDB" id="A0A1J0GK03"/>
<dbReference type="RefSeq" id="WP_071613977.1">
    <property type="nucleotide sequence ID" value="NZ_CP015756.1"/>
</dbReference>
<protein>
    <submittedName>
        <fullName evidence="1">Uncharacterized protein</fullName>
    </submittedName>
</protein>
<proteinExistence type="predicted"/>